<name>A0A1H2K8Q2_9ACTN</name>
<reference evidence="4" key="1">
    <citation type="submission" date="2016-10" db="EMBL/GenBank/DDBJ databases">
        <authorList>
            <person name="Varghese N."/>
            <person name="Submissions S."/>
        </authorList>
    </citation>
    <scope>NUCLEOTIDE SEQUENCE [LARGE SCALE GENOMIC DNA]</scope>
    <source>
        <strain evidence="4">DSM 45079</strain>
    </source>
</reference>
<feature type="signal peptide" evidence="2">
    <location>
        <begin position="1"/>
        <end position="30"/>
    </location>
</feature>
<dbReference type="Proteomes" id="UP000182977">
    <property type="component" value="Chromosome I"/>
</dbReference>
<dbReference type="STRING" id="419479.SAMN04488563_3556"/>
<evidence type="ECO:0000313" key="3">
    <source>
        <dbReference type="EMBL" id="SDU65084.1"/>
    </source>
</evidence>
<proteinExistence type="predicted"/>
<accession>A0A1H2K8Q2</accession>
<sequence>MLTPGKYARLAVALFGLVLSLLVGGSAAQAAPASAAADAQPRADCTVPPGWTESYVNENGDLVTVTHCPGGDEGGDEGGGDEGGGNEGGGSQEPSCEFVDLYNEYCDGPNPCWMNVPAAIEDHPDLPQPKPSPDSIPVYWRCRNPDDSYYDGYEWLENMPVEVEPPLEQQAMTAYGLLVVPDFTLAFNPPEQAYVNLDTWWWADGIDDEELVGSSAFGVVAIATPDHLEVQPGDGSAAFDCDWVTAESETCNYSYARASISGTVSVDGKPAYDAQARLVYTVRFENGGAPLVLPGLPTELTGDWQNTPVPVAEIQSIVE</sequence>
<evidence type="ECO:0000256" key="1">
    <source>
        <dbReference type="SAM" id="MobiDB-lite"/>
    </source>
</evidence>
<dbReference type="AlphaFoldDB" id="A0A1H2K8Q2"/>
<dbReference type="RefSeq" id="WP_046770664.1">
    <property type="nucleotide sequence ID" value="NZ_LBMC01000023.1"/>
</dbReference>
<feature type="compositionally biased region" description="Gly residues" evidence="1">
    <location>
        <begin position="81"/>
        <end position="91"/>
    </location>
</feature>
<protein>
    <submittedName>
        <fullName evidence="3">Uncharacterized protein</fullName>
    </submittedName>
</protein>
<feature type="chain" id="PRO_5009278253" evidence="2">
    <location>
        <begin position="31"/>
        <end position="319"/>
    </location>
</feature>
<evidence type="ECO:0000256" key="2">
    <source>
        <dbReference type="SAM" id="SignalP"/>
    </source>
</evidence>
<keyword evidence="4" id="KW-1185">Reference proteome</keyword>
<feature type="region of interest" description="Disordered" evidence="1">
    <location>
        <begin position="65"/>
        <end position="94"/>
    </location>
</feature>
<dbReference type="EMBL" id="LT629791">
    <property type="protein sequence ID" value="SDU65084.1"/>
    <property type="molecule type" value="Genomic_DNA"/>
</dbReference>
<evidence type="ECO:0000313" key="4">
    <source>
        <dbReference type="Proteomes" id="UP000182977"/>
    </source>
</evidence>
<gene>
    <name evidence="3" type="ORF">SAMN04488563_3556</name>
</gene>
<organism evidence="3 4">
    <name type="scientific">Jiangella alkaliphila</name>
    <dbReference type="NCBI Taxonomy" id="419479"/>
    <lineage>
        <taxon>Bacteria</taxon>
        <taxon>Bacillati</taxon>
        <taxon>Actinomycetota</taxon>
        <taxon>Actinomycetes</taxon>
        <taxon>Jiangellales</taxon>
        <taxon>Jiangellaceae</taxon>
        <taxon>Jiangella</taxon>
    </lineage>
</organism>
<dbReference type="OrthoDB" id="5173094at2"/>
<keyword evidence="2" id="KW-0732">Signal</keyword>